<evidence type="ECO:0000313" key="2">
    <source>
        <dbReference type="Proteomes" id="UP000198727"/>
    </source>
</evidence>
<name>A0A1I6B0B9_9PSEU</name>
<keyword evidence="2" id="KW-1185">Reference proteome</keyword>
<accession>A0A1I6B0B9</accession>
<gene>
    <name evidence="1" type="ORF">SAMN05421810_1183</name>
</gene>
<evidence type="ECO:0000313" key="1">
    <source>
        <dbReference type="EMBL" id="SFQ74408.1"/>
    </source>
</evidence>
<reference evidence="2" key="1">
    <citation type="submission" date="2016-10" db="EMBL/GenBank/DDBJ databases">
        <authorList>
            <person name="Varghese N."/>
            <person name="Submissions S."/>
        </authorList>
    </citation>
    <scope>NUCLEOTIDE SEQUENCE [LARGE SCALE GENOMIC DNA]</scope>
    <source>
        <strain evidence="2">CGMCC 4.5579</strain>
    </source>
</reference>
<dbReference type="AlphaFoldDB" id="A0A1I6B0B9"/>
<sequence length="62" mass="6174">MAEGSPERGFGADVSVVAAGDALGDHRLAGGDVADSGWSGVQAHEVIQALSWLTATAIPRAA</sequence>
<dbReference type="Proteomes" id="UP000198727">
    <property type="component" value="Unassembled WGS sequence"/>
</dbReference>
<organism evidence="1 2">
    <name type="scientific">Amycolatopsis arida</name>
    <dbReference type="NCBI Taxonomy" id="587909"/>
    <lineage>
        <taxon>Bacteria</taxon>
        <taxon>Bacillati</taxon>
        <taxon>Actinomycetota</taxon>
        <taxon>Actinomycetes</taxon>
        <taxon>Pseudonocardiales</taxon>
        <taxon>Pseudonocardiaceae</taxon>
        <taxon>Amycolatopsis</taxon>
    </lineage>
</organism>
<protein>
    <submittedName>
        <fullName evidence="1">Uncharacterized protein</fullName>
    </submittedName>
</protein>
<dbReference type="EMBL" id="FOWW01000018">
    <property type="protein sequence ID" value="SFQ74408.1"/>
    <property type="molecule type" value="Genomic_DNA"/>
</dbReference>
<dbReference type="RefSeq" id="WP_092537110.1">
    <property type="nucleotide sequence ID" value="NZ_FOWW01000018.1"/>
</dbReference>
<proteinExistence type="predicted"/>